<dbReference type="Gene3D" id="3.30.160.60">
    <property type="entry name" value="Classic Zinc Finger"/>
    <property type="match status" value="1"/>
</dbReference>
<feature type="domain" description="C2H2-type" evidence="9">
    <location>
        <begin position="726"/>
        <end position="754"/>
    </location>
</feature>
<feature type="compositionally biased region" description="Basic and acidic residues" evidence="8">
    <location>
        <begin position="297"/>
        <end position="309"/>
    </location>
</feature>
<evidence type="ECO:0000313" key="11">
    <source>
        <dbReference type="Proteomes" id="UP001620626"/>
    </source>
</evidence>
<dbReference type="GO" id="GO:0005634">
    <property type="term" value="C:nucleus"/>
    <property type="evidence" value="ECO:0007669"/>
    <property type="project" value="UniProtKB-SubCell"/>
</dbReference>
<evidence type="ECO:0000259" key="9">
    <source>
        <dbReference type="PROSITE" id="PS50157"/>
    </source>
</evidence>
<comment type="subcellular location">
    <subcellularLocation>
        <location evidence="1">Nucleus</location>
    </subcellularLocation>
</comment>
<dbReference type="PANTHER" id="PTHR24388:SF54">
    <property type="entry name" value="PROTEIN ESCARGOT"/>
    <property type="match status" value="1"/>
</dbReference>
<proteinExistence type="predicted"/>
<evidence type="ECO:0000256" key="2">
    <source>
        <dbReference type="ARBA" id="ARBA00022723"/>
    </source>
</evidence>
<dbReference type="EMBL" id="JBICBT010000461">
    <property type="protein sequence ID" value="KAL3112865.1"/>
    <property type="molecule type" value="Genomic_DNA"/>
</dbReference>
<keyword evidence="3" id="KW-0677">Repeat</keyword>
<feature type="compositionally biased region" description="Basic and acidic residues" evidence="8">
    <location>
        <begin position="636"/>
        <end position="651"/>
    </location>
</feature>
<dbReference type="SUPFAM" id="SSF57667">
    <property type="entry name" value="beta-beta-alpha zinc fingers"/>
    <property type="match status" value="1"/>
</dbReference>
<reference evidence="10 11" key="1">
    <citation type="submission" date="2024-10" db="EMBL/GenBank/DDBJ databases">
        <authorList>
            <person name="Kim D."/>
        </authorList>
    </citation>
    <scope>NUCLEOTIDE SEQUENCE [LARGE SCALE GENOMIC DNA]</scope>
    <source>
        <strain evidence="10">BH-2024</strain>
    </source>
</reference>
<keyword evidence="4 7" id="KW-0863">Zinc-finger</keyword>
<gene>
    <name evidence="10" type="ORF">niasHT_015571</name>
</gene>
<feature type="compositionally biased region" description="Polar residues" evidence="8">
    <location>
        <begin position="284"/>
        <end position="294"/>
    </location>
</feature>
<feature type="region of interest" description="Disordered" evidence="8">
    <location>
        <begin position="806"/>
        <end position="921"/>
    </location>
</feature>
<dbReference type="PROSITE" id="PS50157">
    <property type="entry name" value="ZINC_FINGER_C2H2_2"/>
    <property type="match status" value="2"/>
</dbReference>
<feature type="compositionally biased region" description="Acidic residues" evidence="8">
    <location>
        <begin position="806"/>
        <end position="890"/>
    </location>
</feature>
<dbReference type="InterPro" id="IPR050527">
    <property type="entry name" value="Snail/Krueppel_Znf"/>
</dbReference>
<evidence type="ECO:0000256" key="8">
    <source>
        <dbReference type="SAM" id="MobiDB-lite"/>
    </source>
</evidence>
<feature type="compositionally biased region" description="Basic and acidic residues" evidence="8">
    <location>
        <begin position="891"/>
        <end position="901"/>
    </location>
</feature>
<dbReference type="SMART" id="SM00355">
    <property type="entry name" value="ZnF_C2H2"/>
    <property type="match status" value="7"/>
</dbReference>
<organism evidence="10 11">
    <name type="scientific">Heterodera trifolii</name>
    <dbReference type="NCBI Taxonomy" id="157864"/>
    <lineage>
        <taxon>Eukaryota</taxon>
        <taxon>Metazoa</taxon>
        <taxon>Ecdysozoa</taxon>
        <taxon>Nematoda</taxon>
        <taxon>Chromadorea</taxon>
        <taxon>Rhabditida</taxon>
        <taxon>Tylenchina</taxon>
        <taxon>Tylenchomorpha</taxon>
        <taxon>Tylenchoidea</taxon>
        <taxon>Heteroderidae</taxon>
        <taxon>Heteroderinae</taxon>
        <taxon>Heterodera</taxon>
    </lineage>
</organism>
<evidence type="ECO:0000256" key="3">
    <source>
        <dbReference type="ARBA" id="ARBA00022737"/>
    </source>
</evidence>
<feature type="domain" description="C2H2-type" evidence="9">
    <location>
        <begin position="119"/>
        <end position="147"/>
    </location>
</feature>
<feature type="compositionally biased region" description="Acidic residues" evidence="8">
    <location>
        <begin position="903"/>
        <end position="921"/>
    </location>
</feature>
<evidence type="ECO:0000256" key="1">
    <source>
        <dbReference type="ARBA" id="ARBA00004123"/>
    </source>
</evidence>
<evidence type="ECO:0000256" key="4">
    <source>
        <dbReference type="ARBA" id="ARBA00022771"/>
    </source>
</evidence>
<evidence type="ECO:0000313" key="10">
    <source>
        <dbReference type="EMBL" id="KAL3112865.1"/>
    </source>
</evidence>
<protein>
    <recommendedName>
        <fullName evidence="9">C2H2-type domain-containing protein</fullName>
    </recommendedName>
</protein>
<dbReference type="InterPro" id="IPR013087">
    <property type="entry name" value="Znf_C2H2_type"/>
</dbReference>
<evidence type="ECO:0000256" key="5">
    <source>
        <dbReference type="ARBA" id="ARBA00022833"/>
    </source>
</evidence>
<evidence type="ECO:0000256" key="7">
    <source>
        <dbReference type="PROSITE-ProRule" id="PRU00042"/>
    </source>
</evidence>
<accession>A0ABD2LCB3</accession>
<feature type="region of interest" description="Disordered" evidence="8">
    <location>
        <begin position="209"/>
        <end position="331"/>
    </location>
</feature>
<dbReference type="InterPro" id="IPR036236">
    <property type="entry name" value="Znf_C2H2_sf"/>
</dbReference>
<feature type="compositionally biased region" description="Basic and acidic residues" evidence="8">
    <location>
        <begin position="601"/>
        <end position="615"/>
    </location>
</feature>
<comment type="caution">
    <text evidence="10">The sequence shown here is derived from an EMBL/GenBank/DDBJ whole genome shotgun (WGS) entry which is preliminary data.</text>
</comment>
<keyword evidence="6" id="KW-0539">Nucleus</keyword>
<evidence type="ECO:0000256" key="6">
    <source>
        <dbReference type="ARBA" id="ARBA00023242"/>
    </source>
</evidence>
<feature type="region of interest" description="Disordered" evidence="8">
    <location>
        <begin position="595"/>
        <end position="651"/>
    </location>
</feature>
<keyword evidence="2" id="KW-0479">Metal-binding</keyword>
<feature type="compositionally biased region" description="Acidic residues" evidence="8">
    <location>
        <begin position="259"/>
        <end position="269"/>
    </location>
</feature>
<keyword evidence="11" id="KW-1185">Reference proteome</keyword>
<dbReference type="GO" id="GO:0008270">
    <property type="term" value="F:zinc ion binding"/>
    <property type="evidence" value="ECO:0007669"/>
    <property type="project" value="UniProtKB-KW"/>
</dbReference>
<dbReference type="PANTHER" id="PTHR24388">
    <property type="entry name" value="ZINC FINGER PROTEIN"/>
    <property type="match status" value="1"/>
</dbReference>
<name>A0ABD2LCB3_9BILA</name>
<feature type="compositionally biased region" description="Basic and acidic residues" evidence="8">
    <location>
        <begin position="272"/>
        <end position="281"/>
    </location>
</feature>
<feature type="compositionally biased region" description="Polar residues" evidence="8">
    <location>
        <begin position="240"/>
        <end position="251"/>
    </location>
</feature>
<dbReference type="Proteomes" id="UP001620626">
    <property type="component" value="Unassembled WGS sequence"/>
</dbReference>
<sequence length="921" mass="104843">MFTHGQGVLAPQMVHMHRLVGNQPHSGGSAFFTSENVELVNQSMGTNGHCSVGMAPHNFGSFGQPTNVMAFSSGQAMASGMDNPIVLMGQNFSADQMEVGPGRTAETNEETTGAFRMLFKCPECGIVKNSNGELEIHIKTEHLGWLPFQCPICSALRASDLQMREHIHSHHKKSETKYIYVDNLHAQKVLQEMVDKALVDAFQCIQQKRKGDEPNGGARHQKKAQNNGGDLKNGPISAGGTVSNKSASGCSSDYALAVADEEEDDDSLLPDDSGHQMDRRAPQHNMTDSFSASGDGSVHRGWNDDDRQRQNQPHELYRRTVRNRPGPMTSKKRVLGLCTECKKPITAGARQMHMFYHLGKKNSYRFRCKFPGCKVQHYRKDQMENHQSKVHGKINAEMMEDRSSELYSLVQEMSMKLLGTTGNTPGPTAGEAQRIYERQLREMEANLGMRKRRRPDCFGSSESNKSALRSSAGLPIYDSANRRVEELECRRCKKFILNRIKGFHILWHLNTDLGIVRYGCKHCNFKHDRPQSVAAHGAREHGDETACVDLLYNFESQLLAMSKDCFGVERLFEKEIRRRNRLERFARSAANSSSSFVGRIGSDENLQKPNKEGQHKLAQQQQQLNISHPKLLTKNENAEDREWTPREEAKKRRSEGGYRFFGVRKPMAQKARDEMIKLREVSKRLGGAQYFRKRGNESTFCEKCGKLVVNRLSDHAYSHLEGCDLFRCQHCNLSHYSRDHIARHIKDFHNSHEAPMDNRLHFAQAIKDAIRQCYPQLFIDAPIPTKEDIDKLRKNLGLSQRVLVYEEEEEEEKGEHEVDDGEEEEELLKEDANDDDEGEGEEDDGREEEGEEESVVTNEDDDEEEEWLMLTDEEEEENEEFGEESNGDEMSEGKGEERMADGFEGEEQRQEEEEEEEVLYL</sequence>
<keyword evidence="5" id="KW-0862">Zinc</keyword>
<dbReference type="AlphaFoldDB" id="A0ABD2LCB3"/>